<reference evidence="1 2" key="1">
    <citation type="journal article" date="2009" name="Environ. Microbiol.">
        <title>Genome sequence of Desulfobacterium autotrophicum HRM2, a marine sulfate reducer oxidizing organic carbon completely to carbon dioxide.</title>
        <authorList>
            <person name="Strittmatter A.W."/>
            <person name="Liesegang H."/>
            <person name="Rabus R."/>
            <person name="Decker I."/>
            <person name="Amann J."/>
            <person name="Andres S."/>
            <person name="Henne A."/>
            <person name="Fricke W.F."/>
            <person name="Martinez-Arias R."/>
            <person name="Bartels D."/>
            <person name="Goesmann A."/>
            <person name="Krause L."/>
            <person name="Puehler A."/>
            <person name="Klenk H.P."/>
            <person name="Richter M."/>
            <person name="Schuler M."/>
            <person name="Gloeckner F.O."/>
            <person name="Meyerdierks A."/>
            <person name="Gottschalk G."/>
            <person name="Amann R."/>
        </authorList>
    </citation>
    <scope>NUCLEOTIDE SEQUENCE [LARGE SCALE GENOMIC DNA]</scope>
    <source>
        <strain evidence="2">ATCC 43914 / DSM 3382 / HRM2</strain>
        <plasmid evidence="2">Plasmid pHRM2a</plasmid>
    </source>
</reference>
<accession>C0QMM9</accession>
<name>C0QMM9_DESAH</name>
<gene>
    <name evidence="1" type="ORF">HRM2_p00290</name>
</gene>
<dbReference type="AlphaFoldDB" id="C0QMM9"/>
<dbReference type="KEGG" id="dat:HRM2_p00290"/>
<proteinExistence type="predicted"/>
<protein>
    <submittedName>
        <fullName evidence="1">Uncharacterized protein</fullName>
    </submittedName>
</protein>
<evidence type="ECO:0000313" key="2">
    <source>
        <dbReference type="Proteomes" id="UP000000442"/>
    </source>
</evidence>
<geneLocation type="plasmid" evidence="1 2">
    <name>pHRM2a</name>
</geneLocation>
<keyword evidence="1" id="KW-0614">Plasmid</keyword>
<sequence length="44" mass="4998">MTYALPRAGLCSVVNEGRMLTFSVTLYPKNNDKPRQEDRVIILS</sequence>
<keyword evidence="2" id="KW-1185">Reference proteome</keyword>
<dbReference type="HOGENOM" id="CLU_3215273_0_0_7"/>
<organism evidence="1 2">
    <name type="scientific">Desulforapulum autotrophicum (strain ATCC 43914 / DSM 3382 / VKM B-1955 / HRM2)</name>
    <name type="common">Desulfobacterium autotrophicum</name>
    <dbReference type="NCBI Taxonomy" id="177437"/>
    <lineage>
        <taxon>Bacteria</taxon>
        <taxon>Pseudomonadati</taxon>
        <taxon>Thermodesulfobacteriota</taxon>
        <taxon>Desulfobacteria</taxon>
        <taxon>Desulfobacterales</taxon>
        <taxon>Desulfobacteraceae</taxon>
        <taxon>Desulforapulum</taxon>
    </lineage>
</organism>
<evidence type="ECO:0000313" key="1">
    <source>
        <dbReference type="EMBL" id="ACN18023.1"/>
    </source>
</evidence>
<dbReference type="EMBL" id="CP001088">
    <property type="protein sequence ID" value="ACN18023.1"/>
    <property type="molecule type" value="Genomic_DNA"/>
</dbReference>
<dbReference type="Proteomes" id="UP000000442">
    <property type="component" value="Plasmid pHRM2a"/>
</dbReference>